<evidence type="ECO:0000313" key="7">
    <source>
        <dbReference type="EMBL" id="EHG25381.1"/>
    </source>
</evidence>
<evidence type="ECO:0000256" key="2">
    <source>
        <dbReference type="ARBA" id="ARBA00011322"/>
    </source>
</evidence>
<accession>A0ABN0DR82</accession>
<protein>
    <recommendedName>
        <fullName evidence="3">Nuclease SbcCD subunit C</fullName>
    </recommendedName>
</protein>
<evidence type="ECO:0000256" key="3">
    <source>
        <dbReference type="ARBA" id="ARBA00013368"/>
    </source>
</evidence>
<dbReference type="InterPro" id="IPR027417">
    <property type="entry name" value="P-loop_NTPase"/>
</dbReference>
<feature type="domain" description="Rad50/SbcC-type AAA" evidence="6">
    <location>
        <begin position="5"/>
        <end position="215"/>
    </location>
</feature>
<feature type="coiled-coil region" evidence="4">
    <location>
        <begin position="541"/>
        <end position="696"/>
    </location>
</feature>
<dbReference type="InterPro" id="IPR038729">
    <property type="entry name" value="Rad50/SbcC_AAA"/>
</dbReference>
<organism evidence="7 8">
    <name type="scientific">Selenomonas noxia F0398</name>
    <dbReference type="NCBI Taxonomy" id="702437"/>
    <lineage>
        <taxon>Bacteria</taxon>
        <taxon>Bacillati</taxon>
        <taxon>Bacillota</taxon>
        <taxon>Negativicutes</taxon>
        <taxon>Selenomonadales</taxon>
        <taxon>Selenomonadaceae</taxon>
        <taxon>Selenomonas</taxon>
    </lineage>
</organism>
<comment type="similarity">
    <text evidence="1">Belongs to the SMC family. SbcC subfamily.</text>
</comment>
<dbReference type="Pfam" id="PF13476">
    <property type="entry name" value="AAA_23"/>
    <property type="match status" value="1"/>
</dbReference>
<name>A0ABN0DR82_9FIRM</name>
<feature type="coiled-coil region" evidence="4">
    <location>
        <begin position="188"/>
        <end position="303"/>
    </location>
</feature>
<evidence type="ECO:0000259" key="6">
    <source>
        <dbReference type="Pfam" id="PF13476"/>
    </source>
</evidence>
<evidence type="ECO:0000256" key="1">
    <source>
        <dbReference type="ARBA" id="ARBA00006930"/>
    </source>
</evidence>
<dbReference type="Gene3D" id="3.40.50.300">
    <property type="entry name" value="P-loop containing nucleotide triphosphate hydrolases"/>
    <property type="match status" value="2"/>
</dbReference>
<evidence type="ECO:0000256" key="5">
    <source>
        <dbReference type="SAM" id="MobiDB-lite"/>
    </source>
</evidence>
<dbReference type="Proteomes" id="UP000003175">
    <property type="component" value="Unassembled WGS sequence"/>
</dbReference>
<comment type="subunit">
    <text evidence="2">Heterodimer of SbcC and SbcD.</text>
</comment>
<sequence>MRPLKLRLQAFGSYVEEQVLDFETALANAPFVLIHGATGTGKTTILDAIVFALYGESSGNIREGTTLRSSTAPPERVTEVEYVFALGRRRFRVLRSPAYERMSRGKKTRRAATGQLYRLPDEGEDGEETLLDSNVTEVSKRIGQLIGFDADQFRQVVLLPQGQFQRFLLAEVKDRSAIMQRIFRTERYQRLEEALLQESIRLENAAKEERAQIDQMLHSENLNTSDELRAHISELKEAIDRHADELKNFEARQKEARRARELGASAEQKLQELAAAQKHLAEKQAQEDDVRDFRIRLERAQRAHPVLYTEREAIRAEELKKRRTDEFNAADARFIAAKAEFQTAQEARKAAEEQEPERSKKAQQMQQLTEYAERAAQLQDCRKVVEELRASNARAEETAKSNACTIENLRTEQSENAERITALEKILVTREAFQHEQDLLKRCQNTAARIAEWNVQIAELGKREESAQQTWQAAAETLTTAKTKLRQMQTLYDLGSAARLAEMLADGAPCPVCGALSHPTPAIHTEDIPSEQVLEQCTKSVEIAEKSVQESARKLEDAKAAHANALQSYTREQELLREYLASDTLEELSQRVEQRGMELKNAAREHQKRAAQCAAQKTHLEKLLTDQQRQEAEAQEKRDLLRVREGEQTALESQIPEEYRDRALLDAHISRLKEEVEREKKEYADALQRANETSAEYARAENGKSTAQCAAEEASQNAQTAQTAYADARTSAGFSSEEEYHAAVEGKWADSKHLDAVRERLTLYDSERKAAEEVFQKAKDAADGCVAPDMEALKAAEVAADQAVQEAAQEQGKRTERWNALNRMMQSIVALEQSGAARAQRYRIIGKLASVAAARAPYQVHFQTYVLRSILSDVIEAANARLIVMSRGRYRLIHGEGGHKNKWWGLEIDVFDEYTGLPRVSRTLSGGETFLASLALALGLSDVVQHYAGGMHLDMIFIDEGFGSLDSETLDIAIRALLEVQQEGGRLVGIISHVEELRARIPIHLEVLRTANGSRAHFTQGGLEAL</sequence>
<evidence type="ECO:0000256" key="4">
    <source>
        <dbReference type="SAM" id="Coils"/>
    </source>
</evidence>
<gene>
    <name evidence="7" type="ORF">HMPREF9432_00761</name>
</gene>
<feature type="compositionally biased region" description="Basic and acidic residues" evidence="5">
    <location>
        <begin position="346"/>
        <end position="360"/>
    </location>
</feature>
<feature type="region of interest" description="Disordered" evidence="5">
    <location>
        <begin position="345"/>
        <end position="366"/>
    </location>
</feature>
<evidence type="ECO:0000313" key="8">
    <source>
        <dbReference type="Proteomes" id="UP000003175"/>
    </source>
</evidence>
<dbReference type="EMBL" id="ADGH01000004">
    <property type="protein sequence ID" value="EHG25381.1"/>
    <property type="molecule type" value="Genomic_DNA"/>
</dbReference>
<proteinExistence type="inferred from homology"/>
<keyword evidence="4" id="KW-0175">Coiled coil</keyword>
<dbReference type="SUPFAM" id="SSF52540">
    <property type="entry name" value="P-loop containing nucleoside triphosphate hydrolases"/>
    <property type="match status" value="1"/>
</dbReference>
<dbReference type="PANTHER" id="PTHR32114">
    <property type="entry name" value="ABC TRANSPORTER ABCH.3"/>
    <property type="match status" value="1"/>
</dbReference>
<dbReference type="PANTHER" id="PTHR32114:SF2">
    <property type="entry name" value="ABC TRANSPORTER ABCH.3"/>
    <property type="match status" value="1"/>
</dbReference>
<dbReference type="RefSeq" id="WP_006696107.1">
    <property type="nucleotide sequence ID" value="NZ_JH376858.1"/>
</dbReference>
<comment type="caution">
    <text evidence="7">The sequence shown here is derived from an EMBL/GenBank/DDBJ whole genome shotgun (WGS) entry which is preliminary data.</text>
</comment>
<keyword evidence="8" id="KW-1185">Reference proteome</keyword>
<reference evidence="7 8" key="1">
    <citation type="submission" date="2011-08" db="EMBL/GenBank/DDBJ databases">
        <title>The Genome Sequence of Selenomonas noxia F0398.</title>
        <authorList>
            <consortium name="The Broad Institute Genome Sequencing Platform"/>
            <person name="Earl A."/>
            <person name="Ward D."/>
            <person name="Feldgarden M."/>
            <person name="Gevers D."/>
            <person name="Izard J."/>
            <person name="Ganesan A."/>
            <person name="Blanton J.M."/>
            <person name="Baranova O.V."/>
            <person name="Tanner A.C."/>
            <person name="Dewhirst F.E."/>
            <person name="Young S.K."/>
            <person name="Zeng Q."/>
            <person name="Gargeya S."/>
            <person name="Fitzgerald M."/>
            <person name="Haas B."/>
            <person name="Abouelleil A."/>
            <person name="Alvarado L."/>
            <person name="Arachchi H.M."/>
            <person name="Berlin A."/>
            <person name="Brown A."/>
            <person name="Chapman S.B."/>
            <person name="Chen Z."/>
            <person name="Dunbar C."/>
            <person name="Freedman E."/>
            <person name="Gearin G."/>
            <person name="Gellesch M."/>
            <person name="Goldberg J."/>
            <person name="Griggs A."/>
            <person name="Gujja S."/>
            <person name="Heiman D."/>
            <person name="Howarth C."/>
            <person name="Larson L."/>
            <person name="Lui A."/>
            <person name="MacDonald P.J.P."/>
            <person name="Montmayeur A."/>
            <person name="Murphy C."/>
            <person name="Neiman D."/>
            <person name="Pearson M."/>
            <person name="Priest M."/>
            <person name="Roberts A."/>
            <person name="Saif S."/>
            <person name="Shea T."/>
            <person name="Shenoy N."/>
            <person name="Sisk P."/>
            <person name="Stolte C."/>
            <person name="Sykes S."/>
            <person name="Wortman J."/>
            <person name="Nusbaum C."/>
            <person name="Birren B."/>
        </authorList>
    </citation>
    <scope>NUCLEOTIDE SEQUENCE [LARGE SCALE GENOMIC DNA]</scope>
    <source>
        <strain evidence="7 8">F0398</strain>
    </source>
</reference>
<dbReference type="Pfam" id="PF13558">
    <property type="entry name" value="SbcC_Walker_B"/>
    <property type="match status" value="1"/>
</dbReference>